<keyword evidence="3 4" id="KW-0418">Kinase</keyword>
<evidence type="ECO:0000256" key="4">
    <source>
        <dbReference type="PIRNR" id="PIRNR000723"/>
    </source>
</evidence>
<dbReference type="NCBIfam" id="NF009008">
    <property type="entry name" value="PRK12354.1"/>
    <property type="match status" value="1"/>
</dbReference>
<keyword evidence="2 4" id="KW-0808">Transferase</keyword>
<evidence type="ECO:0000256" key="5">
    <source>
        <dbReference type="SAM" id="MobiDB-lite"/>
    </source>
</evidence>
<reference evidence="7 8" key="1">
    <citation type="submission" date="2022-06" db="EMBL/GenBank/DDBJ databases">
        <title>Sequencing the genomes of 1000 actinobacteria strains.</title>
        <authorList>
            <person name="Klenk H.-P."/>
        </authorList>
    </citation>
    <scope>NUCLEOTIDE SEQUENCE [LARGE SCALE GENOMIC DNA]</scope>
    <source>
        <strain evidence="7 8">DSM 41656</strain>
    </source>
</reference>
<accession>A0ABT1IXB9</accession>
<comment type="caution">
    <text evidence="7">The sequence shown here is derived from an EMBL/GenBank/DDBJ whole genome shotgun (WGS) entry which is preliminary data.</text>
</comment>
<dbReference type="InterPro" id="IPR036393">
    <property type="entry name" value="AceGlu_kinase-like_sf"/>
</dbReference>
<name>A0ABT1IXB9_9ACTN</name>
<dbReference type="RefSeq" id="WP_253796604.1">
    <property type="nucleotide sequence ID" value="NZ_BAAAUB010000006.1"/>
</dbReference>
<evidence type="ECO:0000256" key="2">
    <source>
        <dbReference type="ARBA" id="ARBA00022679"/>
    </source>
</evidence>
<sequence length="331" mass="34363">MRILAALGGNALLQRGEHPDAAVQQHHVHDAARSLAELVLAGHELVITHGNGPQVGLLAAESEADPALTVPYPLDVVGAETQGMIGTLLARELATLLPGRTVTALITHTEIDPHDPAFRQPGKFIGGQLTDRQARLMEIERGWTTARDGARLRRTVPSPRPVAVTELPAIQALVATGTVVIAAGGGGVPVVRDPDTGRIRGVEAVVDKDLTAALLAEQLDADALLILTDVTHVFSRFGAAHPGPLTTVTPGQLRELDLPEGSMRPKARAAANFADRTGRVAVIGPLDDALGALLGTTGTTVRALPPAREAGQRSRPAGPSALGPVAPRTAV</sequence>
<organism evidence="7 8">
    <name type="scientific">Kitasatospora paracochleata</name>
    <dbReference type="NCBI Taxonomy" id="58354"/>
    <lineage>
        <taxon>Bacteria</taxon>
        <taxon>Bacillati</taxon>
        <taxon>Actinomycetota</taxon>
        <taxon>Actinomycetes</taxon>
        <taxon>Kitasatosporales</taxon>
        <taxon>Streptomycetaceae</taxon>
        <taxon>Kitasatospora</taxon>
    </lineage>
</organism>
<dbReference type="GO" id="GO:0008804">
    <property type="term" value="F:carbamate kinase activity"/>
    <property type="evidence" value="ECO:0007669"/>
    <property type="project" value="UniProtKB-EC"/>
</dbReference>
<feature type="region of interest" description="Disordered" evidence="5">
    <location>
        <begin position="305"/>
        <end position="331"/>
    </location>
</feature>
<dbReference type="InterPro" id="IPR003964">
    <property type="entry name" value="Carb_kinase"/>
</dbReference>
<gene>
    <name evidence="7" type="ORF">FHR36_002650</name>
</gene>
<feature type="domain" description="Aspartate/glutamate/uridylate kinase" evidence="6">
    <location>
        <begin position="1"/>
        <end position="283"/>
    </location>
</feature>
<evidence type="ECO:0000256" key="3">
    <source>
        <dbReference type="ARBA" id="ARBA00022777"/>
    </source>
</evidence>
<dbReference type="CDD" id="cd04235">
    <property type="entry name" value="AAK_CK"/>
    <property type="match status" value="1"/>
</dbReference>
<evidence type="ECO:0000313" key="7">
    <source>
        <dbReference type="EMBL" id="MCP2309526.1"/>
    </source>
</evidence>
<dbReference type="EMBL" id="JAMZDX010000002">
    <property type="protein sequence ID" value="MCP2309526.1"/>
    <property type="molecule type" value="Genomic_DNA"/>
</dbReference>
<dbReference type="PRINTS" id="PR01469">
    <property type="entry name" value="CARBMTKINASE"/>
</dbReference>
<keyword evidence="8" id="KW-1185">Reference proteome</keyword>
<dbReference type="InterPro" id="IPR001048">
    <property type="entry name" value="Asp/Glu/Uridylate_kinase"/>
</dbReference>
<dbReference type="PIRSF" id="PIRSF000723">
    <property type="entry name" value="Carbamate_kin"/>
    <property type="match status" value="1"/>
</dbReference>
<dbReference type="SUPFAM" id="SSF53633">
    <property type="entry name" value="Carbamate kinase-like"/>
    <property type="match status" value="1"/>
</dbReference>
<evidence type="ECO:0000259" key="6">
    <source>
        <dbReference type="Pfam" id="PF00696"/>
    </source>
</evidence>
<proteinExistence type="inferred from homology"/>
<evidence type="ECO:0000256" key="1">
    <source>
        <dbReference type="ARBA" id="ARBA00011066"/>
    </source>
</evidence>
<dbReference type="PANTHER" id="PTHR30409:SF1">
    <property type="entry name" value="CARBAMATE KINASE-RELATED"/>
    <property type="match status" value="1"/>
</dbReference>
<dbReference type="Proteomes" id="UP001206483">
    <property type="component" value="Unassembled WGS sequence"/>
</dbReference>
<dbReference type="PANTHER" id="PTHR30409">
    <property type="entry name" value="CARBAMATE KINASE"/>
    <property type="match status" value="1"/>
</dbReference>
<protein>
    <recommendedName>
        <fullName evidence="4">Carbamate kinase</fullName>
    </recommendedName>
</protein>
<dbReference type="Gene3D" id="3.40.1160.10">
    <property type="entry name" value="Acetylglutamate kinase-like"/>
    <property type="match status" value="1"/>
</dbReference>
<evidence type="ECO:0000313" key="8">
    <source>
        <dbReference type="Proteomes" id="UP001206483"/>
    </source>
</evidence>
<comment type="similarity">
    <text evidence="1 4">Belongs to the carbamate kinase family.</text>
</comment>
<dbReference type="Pfam" id="PF00696">
    <property type="entry name" value="AA_kinase"/>
    <property type="match status" value="1"/>
</dbReference>